<feature type="domain" description="Putative regulatory protein FmdB zinc ribbon" evidence="1">
    <location>
        <begin position="1"/>
        <end position="46"/>
    </location>
</feature>
<gene>
    <name evidence="2" type="ORF">METZ01_LOCUS88292</name>
</gene>
<dbReference type="NCBIfam" id="TIGR02605">
    <property type="entry name" value="CxxC_CxxC_SSSS"/>
    <property type="match status" value="1"/>
</dbReference>
<reference evidence="2" key="1">
    <citation type="submission" date="2018-05" db="EMBL/GenBank/DDBJ databases">
        <authorList>
            <person name="Lanie J.A."/>
            <person name="Ng W.-L."/>
            <person name="Kazmierczak K.M."/>
            <person name="Andrzejewski T.M."/>
            <person name="Davidsen T.M."/>
            <person name="Wayne K.J."/>
            <person name="Tettelin H."/>
            <person name="Glass J.I."/>
            <person name="Rusch D."/>
            <person name="Podicherti R."/>
            <person name="Tsui H.-C.T."/>
            <person name="Winkler M.E."/>
        </authorList>
    </citation>
    <scope>NUCLEOTIDE SEQUENCE</scope>
</reference>
<dbReference type="SMART" id="SM00834">
    <property type="entry name" value="CxxC_CXXC_SSSS"/>
    <property type="match status" value="1"/>
</dbReference>
<dbReference type="EMBL" id="UINC01007866">
    <property type="protein sequence ID" value="SVA35438.1"/>
    <property type="molecule type" value="Genomic_DNA"/>
</dbReference>
<name>A0A381V6P0_9ZZZZ</name>
<evidence type="ECO:0000259" key="1">
    <source>
        <dbReference type="SMART" id="SM00834"/>
    </source>
</evidence>
<organism evidence="2">
    <name type="scientific">marine metagenome</name>
    <dbReference type="NCBI Taxonomy" id="408172"/>
    <lineage>
        <taxon>unclassified sequences</taxon>
        <taxon>metagenomes</taxon>
        <taxon>ecological metagenomes</taxon>
    </lineage>
</organism>
<sequence>MPTYDYKCEKCGHEFERQLSIAKMNEPTEYPCPCGSCHGTIIKMLAAPAFGDTIKMGMRKPDDGFRDRLKEIKSSHAGSTMNIP</sequence>
<dbReference type="AlphaFoldDB" id="A0A381V6P0"/>
<evidence type="ECO:0000313" key="2">
    <source>
        <dbReference type="EMBL" id="SVA35438.1"/>
    </source>
</evidence>
<accession>A0A381V6P0</accession>
<dbReference type="Pfam" id="PF09723">
    <property type="entry name" value="Zn_ribbon_8"/>
    <property type="match status" value="1"/>
</dbReference>
<protein>
    <recommendedName>
        <fullName evidence="1">Putative regulatory protein FmdB zinc ribbon domain-containing protein</fullName>
    </recommendedName>
</protein>
<proteinExistence type="predicted"/>
<dbReference type="InterPro" id="IPR013429">
    <property type="entry name" value="Regulatory_FmdB_Zinc_ribbon"/>
</dbReference>